<name>A0ABS2ZYJ3_9VIBR</name>
<dbReference type="Pfam" id="PF07383">
    <property type="entry name" value="DUF1496"/>
    <property type="match status" value="1"/>
</dbReference>
<feature type="compositionally biased region" description="Polar residues" evidence="1">
    <location>
        <begin position="81"/>
        <end position="94"/>
    </location>
</feature>
<proteinExistence type="predicted"/>
<protein>
    <submittedName>
        <fullName evidence="3">DUF1496 domain-containing protein</fullName>
    </submittedName>
</protein>
<evidence type="ECO:0000256" key="2">
    <source>
        <dbReference type="SAM" id="SignalP"/>
    </source>
</evidence>
<gene>
    <name evidence="3" type="ORF">JYA62_03085</name>
</gene>
<accession>A0ABS2ZYJ3</accession>
<organism evidence="3 4">
    <name type="scientific">Vibrio neptunius</name>
    <dbReference type="NCBI Taxonomy" id="170651"/>
    <lineage>
        <taxon>Bacteria</taxon>
        <taxon>Pseudomonadati</taxon>
        <taxon>Pseudomonadota</taxon>
        <taxon>Gammaproteobacteria</taxon>
        <taxon>Vibrionales</taxon>
        <taxon>Vibrionaceae</taxon>
        <taxon>Vibrio</taxon>
    </lineage>
</organism>
<dbReference type="InterPro" id="IPR009971">
    <property type="entry name" value="DUF1496"/>
</dbReference>
<evidence type="ECO:0000313" key="3">
    <source>
        <dbReference type="EMBL" id="MBN3576654.1"/>
    </source>
</evidence>
<feature type="chain" id="PRO_5045327121" evidence="2">
    <location>
        <begin position="19"/>
        <end position="101"/>
    </location>
</feature>
<feature type="signal peptide" evidence="2">
    <location>
        <begin position="1"/>
        <end position="18"/>
    </location>
</feature>
<dbReference type="EMBL" id="JAFHLB010000003">
    <property type="protein sequence ID" value="MBN3576654.1"/>
    <property type="molecule type" value="Genomic_DNA"/>
</dbReference>
<keyword evidence="2" id="KW-0732">Signal</keyword>
<feature type="region of interest" description="Disordered" evidence="1">
    <location>
        <begin position="80"/>
        <end position="101"/>
    </location>
</feature>
<comment type="caution">
    <text evidence="3">The sequence shown here is derived from an EMBL/GenBank/DDBJ whole genome shotgun (WGS) entry which is preliminary data.</text>
</comment>
<sequence length="101" mass="10996">MRIHLFTLLLLASASTCANVITTPGNAVIAIDGSEAAKRVCYYQDQGYSLGAVIQVGDHYMTCTQANDFETNGALKWAPLDSQTQAEPKESQPNVKRYSVK</sequence>
<dbReference type="Proteomes" id="UP000779070">
    <property type="component" value="Unassembled WGS sequence"/>
</dbReference>
<dbReference type="RefSeq" id="WP_045975542.1">
    <property type="nucleotide sequence ID" value="NZ_CAWMDY010000027.1"/>
</dbReference>
<keyword evidence="4" id="KW-1185">Reference proteome</keyword>
<reference evidence="3 4" key="1">
    <citation type="submission" date="2021-02" db="EMBL/GenBank/DDBJ databases">
        <title>Draft Genome Sequences of 5 Vibrio neptunius Strains Isolated From of Bivalve Hatcheries.</title>
        <authorList>
            <person name="Galvis F."/>
            <person name="Barja J.L."/>
            <person name="Lemos M.L."/>
            <person name="Balado M."/>
        </authorList>
    </citation>
    <scope>NUCLEOTIDE SEQUENCE [LARGE SCALE GENOMIC DNA]</scope>
    <source>
        <strain evidence="3 4">PP-145.98</strain>
    </source>
</reference>
<dbReference type="GeneID" id="88756656"/>
<evidence type="ECO:0000256" key="1">
    <source>
        <dbReference type="SAM" id="MobiDB-lite"/>
    </source>
</evidence>
<evidence type="ECO:0000313" key="4">
    <source>
        <dbReference type="Proteomes" id="UP000779070"/>
    </source>
</evidence>